<keyword evidence="1" id="KW-0732">Signal</keyword>
<dbReference type="EMBL" id="JBDJNQ010000008">
    <property type="protein sequence ID" value="MEN5378910.1"/>
    <property type="molecule type" value="Genomic_DNA"/>
</dbReference>
<name>A0ABV0BWG5_9SPHI</name>
<keyword evidence="3" id="KW-1185">Reference proteome</keyword>
<evidence type="ECO:0000256" key="1">
    <source>
        <dbReference type="SAM" id="SignalP"/>
    </source>
</evidence>
<feature type="chain" id="PRO_5045767013" evidence="1">
    <location>
        <begin position="23"/>
        <end position="230"/>
    </location>
</feature>
<comment type="caution">
    <text evidence="2">The sequence shown here is derived from an EMBL/GenBank/DDBJ whole genome shotgun (WGS) entry which is preliminary data.</text>
</comment>
<accession>A0ABV0BWG5</accession>
<reference evidence="2 3" key="1">
    <citation type="submission" date="2024-04" db="EMBL/GenBank/DDBJ databases">
        <title>WGS of bacteria from Torrens River.</title>
        <authorList>
            <person name="Wyrsch E.R."/>
            <person name="Drigo B."/>
        </authorList>
    </citation>
    <scope>NUCLEOTIDE SEQUENCE [LARGE SCALE GENOMIC DNA]</scope>
    <source>
        <strain evidence="2 3">TWI391</strain>
    </source>
</reference>
<proteinExistence type="predicted"/>
<evidence type="ECO:0000313" key="3">
    <source>
        <dbReference type="Proteomes" id="UP001409291"/>
    </source>
</evidence>
<gene>
    <name evidence="2" type="ORF">ABE541_16735</name>
</gene>
<dbReference type="Proteomes" id="UP001409291">
    <property type="component" value="Unassembled WGS sequence"/>
</dbReference>
<protein>
    <submittedName>
        <fullName evidence="2">Outer membrane beta-barrel protein</fullName>
    </submittedName>
</protein>
<organism evidence="2 3">
    <name type="scientific">Sphingobacterium kitahiroshimense</name>
    <dbReference type="NCBI Taxonomy" id="470446"/>
    <lineage>
        <taxon>Bacteria</taxon>
        <taxon>Pseudomonadati</taxon>
        <taxon>Bacteroidota</taxon>
        <taxon>Sphingobacteriia</taxon>
        <taxon>Sphingobacteriales</taxon>
        <taxon>Sphingobacteriaceae</taxon>
        <taxon>Sphingobacterium</taxon>
    </lineage>
</organism>
<sequence>MSKKLLFILVGAFCLTAGSATAQFSRPISIGAGAGATFSMVDLKNSTSKVAFYGEADYLVNPFISIGIHGEKGGLKGEAEKSTFENSYFAGNVNGKIRLGQFMNQSGSDNGQMKQGNIFSRLVSNVYVGAGAGFIKNNIEYDLATKYVNGIKRLGGKIASEKNQMNFIVPLNIGVDIPFVNSLYGPKLAININYQHTITATDNLDGVINNKNDQYGLLSLGVKYALFDRK</sequence>
<evidence type="ECO:0000313" key="2">
    <source>
        <dbReference type="EMBL" id="MEN5378910.1"/>
    </source>
</evidence>
<feature type="signal peptide" evidence="1">
    <location>
        <begin position="1"/>
        <end position="22"/>
    </location>
</feature>
<dbReference type="RefSeq" id="WP_346581773.1">
    <property type="nucleotide sequence ID" value="NZ_JBDJNQ010000008.1"/>
</dbReference>